<reference evidence="5" key="1">
    <citation type="submission" date="2022-10" db="EMBL/GenBank/DDBJ databases">
        <title>The complete genomes of actinobacterial strains from the NBC collection.</title>
        <authorList>
            <person name="Joergensen T.S."/>
            <person name="Alvarez Arevalo M."/>
            <person name="Sterndorff E.B."/>
            <person name="Faurdal D."/>
            <person name="Vuksanovic O."/>
            <person name="Mourched A.-S."/>
            <person name="Charusanti P."/>
            <person name="Shaw S."/>
            <person name="Blin K."/>
            <person name="Weber T."/>
        </authorList>
    </citation>
    <scope>NUCLEOTIDE SEQUENCE</scope>
    <source>
        <strain evidence="5">NBC_00222</strain>
    </source>
</reference>
<dbReference type="Proteomes" id="UP001432222">
    <property type="component" value="Chromosome"/>
</dbReference>
<dbReference type="RefSeq" id="WP_328954747.1">
    <property type="nucleotide sequence ID" value="NZ_CP108110.1"/>
</dbReference>
<keyword evidence="2" id="KW-0238">DNA-binding</keyword>
<evidence type="ECO:0000313" key="5">
    <source>
        <dbReference type="EMBL" id="WUQ83811.1"/>
    </source>
</evidence>
<dbReference type="InterPro" id="IPR028978">
    <property type="entry name" value="Chorismate_lyase_/UTRA_dom_sf"/>
</dbReference>
<protein>
    <submittedName>
        <fullName evidence="5">GntR family transcriptional regulator</fullName>
    </submittedName>
</protein>
<dbReference type="Gene3D" id="3.40.1410.10">
    <property type="entry name" value="Chorismate lyase-like"/>
    <property type="match status" value="1"/>
</dbReference>
<sequence>MATHRSDTPLYRRLARQLQERIAAGTYPAGSRLPSEPELSADFGVNRLTVRQAVAELERAAVLEIRRGVGTFVRPPAVRVSITVDPRSQRFDLGSVHRALPLDTPLPEGTAGVVEGDGEAVVAAPAVGRSAEDDEAARQLGRTVGELSRVDTVIRIGGRPRVANSYWVPTRPLPAELLRPGRPGNMVLALAGAAGVELEYDWRAFGAIGADLADAELLGVPPGTPLLVREGVSCTPDGTPALYVRRRIDGSSARFVLHYREPGGTDGAGGSGPAR</sequence>
<dbReference type="PROSITE" id="PS50949">
    <property type="entry name" value="HTH_GNTR"/>
    <property type="match status" value="1"/>
</dbReference>
<keyword evidence="3" id="KW-0804">Transcription</keyword>
<dbReference type="EMBL" id="CP108110">
    <property type="protein sequence ID" value="WUQ83811.1"/>
    <property type="molecule type" value="Genomic_DNA"/>
</dbReference>
<dbReference type="SMART" id="SM00866">
    <property type="entry name" value="UTRA"/>
    <property type="match status" value="1"/>
</dbReference>
<dbReference type="Gene3D" id="1.10.10.10">
    <property type="entry name" value="Winged helix-like DNA-binding domain superfamily/Winged helix DNA-binding domain"/>
    <property type="match status" value="1"/>
</dbReference>
<dbReference type="InterPro" id="IPR036388">
    <property type="entry name" value="WH-like_DNA-bd_sf"/>
</dbReference>
<name>A0ABZ1TYU7_9ACTN</name>
<evidence type="ECO:0000256" key="3">
    <source>
        <dbReference type="ARBA" id="ARBA00023163"/>
    </source>
</evidence>
<dbReference type="InterPro" id="IPR000524">
    <property type="entry name" value="Tscrpt_reg_HTH_GntR"/>
</dbReference>
<keyword evidence="1" id="KW-0805">Transcription regulation</keyword>
<evidence type="ECO:0000256" key="2">
    <source>
        <dbReference type="ARBA" id="ARBA00023125"/>
    </source>
</evidence>
<dbReference type="Pfam" id="PF00392">
    <property type="entry name" value="GntR"/>
    <property type="match status" value="1"/>
</dbReference>
<dbReference type="CDD" id="cd07377">
    <property type="entry name" value="WHTH_GntR"/>
    <property type="match status" value="1"/>
</dbReference>
<feature type="domain" description="HTH gntR-type" evidence="4">
    <location>
        <begin position="8"/>
        <end position="76"/>
    </location>
</feature>
<keyword evidence="6" id="KW-1185">Reference proteome</keyword>
<evidence type="ECO:0000313" key="6">
    <source>
        <dbReference type="Proteomes" id="UP001432222"/>
    </source>
</evidence>
<dbReference type="Pfam" id="PF07702">
    <property type="entry name" value="UTRA"/>
    <property type="match status" value="1"/>
</dbReference>
<accession>A0ABZ1TYU7</accession>
<proteinExistence type="predicted"/>
<evidence type="ECO:0000259" key="4">
    <source>
        <dbReference type="PROSITE" id="PS50949"/>
    </source>
</evidence>
<evidence type="ECO:0000256" key="1">
    <source>
        <dbReference type="ARBA" id="ARBA00023015"/>
    </source>
</evidence>
<dbReference type="InterPro" id="IPR050679">
    <property type="entry name" value="Bact_HTH_transcr_reg"/>
</dbReference>
<dbReference type="SUPFAM" id="SSF64288">
    <property type="entry name" value="Chorismate lyase-like"/>
    <property type="match status" value="1"/>
</dbReference>
<dbReference type="PANTHER" id="PTHR44846:SF17">
    <property type="entry name" value="GNTR-FAMILY TRANSCRIPTIONAL REGULATOR"/>
    <property type="match status" value="1"/>
</dbReference>
<dbReference type="InterPro" id="IPR036390">
    <property type="entry name" value="WH_DNA-bd_sf"/>
</dbReference>
<dbReference type="InterPro" id="IPR011663">
    <property type="entry name" value="UTRA"/>
</dbReference>
<dbReference type="PRINTS" id="PR00035">
    <property type="entry name" value="HTHGNTR"/>
</dbReference>
<dbReference type="SMART" id="SM00345">
    <property type="entry name" value="HTH_GNTR"/>
    <property type="match status" value="1"/>
</dbReference>
<dbReference type="SUPFAM" id="SSF46785">
    <property type="entry name" value="Winged helix' DNA-binding domain"/>
    <property type="match status" value="1"/>
</dbReference>
<gene>
    <name evidence="5" type="ORF">OHA16_13030</name>
</gene>
<organism evidence="5 6">
    <name type="scientific">Kitasatospora purpeofusca</name>
    <dbReference type="NCBI Taxonomy" id="67352"/>
    <lineage>
        <taxon>Bacteria</taxon>
        <taxon>Bacillati</taxon>
        <taxon>Actinomycetota</taxon>
        <taxon>Actinomycetes</taxon>
        <taxon>Kitasatosporales</taxon>
        <taxon>Streptomycetaceae</taxon>
        <taxon>Kitasatospora</taxon>
    </lineage>
</organism>
<dbReference type="PANTHER" id="PTHR44846">
    <property type="entry name" value="MANNOSYL-D-GLYCERATE TRANSPORT/METABOLISM SYSTEM REPRESSOR MNGR-RELATED"/>
    <property type="match status" value="1"/>
</dbReference>